<dbReference type="PANTHER" id="PTHR27005:SF353">
    <property type="entry name" value="WALL-ASSOCIATED RECEPTOR KINASE-LIKE 22"/>
    <property type="match status" value="1"/>
</dbReference>
<evidence type="ECO:0000256" key="15">
    <source>
        <dbReference type="SAM" id="SignalP"/>
    </source>
</evidence>
<dbReference type="Gene3D" id="2.10.25.10">
    <property type="entry name" value="Laminin"/>
    <property type="match status" value="1"/>
</dbReference>
<dbReference type="FunFam" id="1.10.510.10:FF:000084">
    <property type="entry name" value="Wall-associated receptor kinase 2"/>
    <property type="match status" value="2"/>
</dbReference>
<evidence type="ECO:0000256" key="7">
    <source>
        <dbReference type="ARBA" id="ARBA00022777"/>
    </source>
</evidence>
<feature type="binding site" evidence="13">
    <location>
        <position position="421"/>
    </location>
    <ligand>
        <name>ATP</name>
        <dbReference type="ChEBI" id="CHEBI:30616"/>
    </ligand>
</feature>
<dbReference type="InterPro" id="IPR011009">
    <property type="entry name" value="Kinase-like_dom_sf"/>
</dbReference>
<evidence type="ECO:0000256" key="12">
    <source>
        <dbReference type="ARBA" id="ARBA00023180"/>
    </source>
</evidence>
<keyword evidence="11" id="KW-1015">Disulfide bond</keyword>
<keyword evidence="4 14" id="KW-0812">Transmembrane</keyword>
<dbReference type="InterPro" id="IPR008271">
    <property type="entry name" value="Ser/Thr_kinase_AS"/>
</dbReference>
<keyword evidence="6 13" id="KW-0547">Nucleotide-binding</keyword>
<dbReference type="PROSITE" id="PS01187">
    <property type="entry name" value="EGF_CA"/>
    <property type="match status" value="1"/>
</dbReference>
<evidence type="ECO:0000256" key="13">
    <source>
        <dbReference type="PROSITE-ProRule" id="PRU10141"/>
    </source>
</evidence>
<dbReference type="EMBL" id="JACGCM010000628">
    <property type="protein sequence ID" value="KAF6169686.1"/>
    <property type="molecule type" value="Genomic_DNA"/>
</dbReference>
<organism evidence="17 18">
    <name type="scientific">Kingdonia uniflora</name>
    <dbReference type="NCBI Taxonomy" id="39325"/>
    <lineage>
        <taxon>Eukaryota</taxon>
        <taxon>Viridiplantae</taxon>
        <taxon>Streptophyta</taxon>
        <taxon>Embryophyta</taxon>
        <taxon>Tracheophyta</taxon>
        <taxon>Spermatophyta</taxon>
        <taxon>Magnoliopsida</taxon>
        <taxon>Ranunculales</taxon>
        <taxon>Circaeasteraceae</taxon>
        <taxon>Kingdonia</taxon>
    </lineage>
</organism>
<dbReference type="Pfam" id="PF13947">
    <property type="entry name" value="GUB_WAK_bind"/>
    <property type="match status" value="2"/>
</dbReference>
<feature type="chain" id="PRO_5029709545" description="Protein kinase domain-containing protein" evidence="15">
    <location>
        <begin position="20"/>
        <end position="1326"/>
    </location>
</feature>
<keyword evidence="2" id="KW-0723">Serine/threonine-protein kinase</keyword>
<feature type="transmembrane region" description="Helical" evidence="14">
    <location>
        <begin position="315"/>
        <end position="338"/>
    </location>
</feature>
<comment type="caution">
    <text evidence="17">The sequence shown here is derived from an EMBL/GenBank/DDBJ whole genome shotgun (WGS) entry which is preliminary data.</text>
</comment>
<feature type="domain" description="Protein kinase" evidence="16">
    <location>
        <begin position="392"/>
        <end position="666"/>
    </location>
</feature>
<feature type="signal peptide" evidence="15">
    <location>
        <begin position="1"/>
        <end position="19"/>
    </location>
</feature>
<sequence length="1326" mass="147956">MAAMLGILLLNVLLQSICATTILATNIAKPNCTAKCGNVNITYPFGIGEGCYLDKGFEIECKLSNTSNSLQPFLVKAGGVLVQGITLESVYVGQWKTSTCFSERERKANETYNLKGGPFSLSSIENKLTAIGCDIYAYITDADTRNRTSGCISLCEESNSYNTSGSCSGSGCCQTNIPTGMTTFEVGMISINTENKVWNSSGDYCSTAMIEEGLKVDRGIDVYEGSQNYSQRSGLEWWIGNETCERATWNDTCNTESRCYNSTYGQGYRCYCTFTKFKGNPYLPNGCPDLCDDPDKRVSCFMGEREGKGRNLSSMIVSFIAIGGGVFLLTILAIAFWIHAKFKKRKNMMLKRKFFKRNGGLLLEQQISSGESNVEKTKIFVQEELMKATDNFNEIRVLGRGGSGTVYKGMLCCGKIVAIKKSKIVDESQIGQFINELVILSQINHRHIVKILGCCLETEVPLLAYEFVSNGTLSEHLHKEEHISSISWKDRLRISTEIAGALAYLHSSASTPIFHRDIKSSNILLDENYKAKVSDFGISRSVPDEKTHLSTLVQGTFGYLDPEYFHSGQFTEKSDVYSFGVVLLELLTGQRPVSLTRSQEETNLAMNFILSVKEDRVFEVLETRVANEARKEEIQVVASLAKKCLKLVGKKRPTMKEVLTQLENLILFQRQEFGFFNETKPGCPSKCGNVTIPYPFGIGDGCYFDKGFEITCNSQLSEPYLAKIEWRVLEISSEQVYVDRWTSSICYNSATGTKMGKDTRIDLRGSPFTLSSTHNKVTVVGCDIYGYINDLHSQSGCISMCDTSDNYTTNGLCYGFGCCQASISIDGLRLFNVGMISVNTKDKKWEIEHCSIAILDEGLKVQTEIDIFEYSNNYSTRAVLNWAIEYKTSCDIAKWDVTNFACKENSLCIDNKNGYLGFLCECSPGYEGNPYLPNGCHDINECDDPNRCEKEFICTNYEGGFNCSYQIPKTNKGPPMVIVFTGIGTGMLLLILVAVAFWLCRKLKNRRIRKLKQKFFVRNGGLLLEQQTSSGKGSVEKSKIFLIEELERATDNFNESRILGRGGSGTVYKGMLHDGTIVAIKKSKLVDETQIGQFINELVILSEIKHRNIVQVMGCCLETEVPLLVYEFVSRGTLSEHLHDESHVSSISWEDRLRISKEIAGALSYLHSSVSTPIFHRDIKSSNILLDENFKAKVSDFGISISVPDEQTHLTTLVQGTFGYLDPEYFHSGQFTEKSDVYSFGVVLVELLTGQKPISSSRSEEEKNLAMHFISSVKEDRVFKVLETRIANEARKEDIKVVASLAKKCLKLVGKKRPTMKAVSIQLENL</sequence>
<dbReference type="Gene3D" id="1.10.510.10">
    <property type="entry name" value="Transferase(Phosphotransferase) domain 1"/>
    <property type="match status" value="2"/>
</dbReference>
<dbReference type="InterPro" id="IPR017441">
    <property type="entry name" value="Protein_kinase_ATP_BS"/>
</dbReference>
<dbReference type="FunFam" id="3.30.200.20:FF:000043">
    <property type="entry name" value="Wall-associated receptor kinase 2"/>
    <property type="match status" value="2"/>
</dbReference>
<keyword evidence="18" id="KW-1185">Reference proteome</keyword>
<dbReference type="GO" id="GO:0007166">
    <property type="term" value="P:cell surface receptor signaling pathway"/>
    <property type="evidence" value="ECO:0007669"/>
    <property type="project" value="InterPro"/>
</dbReference>
<dbReference type="InterPro" id="IPR018097">
    <property type="entry name" value="EGF_Ca-bd_CS"/>
</dbReference>
<evidence type="ECO:0000313" key="18">
    <source>
        <dbReference type="Proteomes" id="UP000541444"/>
    </source>
</evidence>
<evidence type="ECO:0000256" key="14">
    <source>
        <dbReference type="SAM" id="Phobius"/>
    </source>
</evidence>
<evidence type="ECO:0000259" key="16">
    <source>
        <dbReference type="PROSITE" id="PS50011"/>
    </source>
</evidence>
<gene>
    <name evidence="17" type="ORF">GIB67_004078</name>
</gene>
<keyword evidence="8 13" id="KW-0067">ATP-binding</keyword>
<evidence type="ECO:0000256" key="10">
    <source>
        <dbReference type="ARBA" id="ARBA00023136"/>
    </source>
</evidence>
<dbReference type="InterPro" id="IPR000719">
    <property type="entry name" value="Prot_kinase_dom"/>
</dbReference>
<dbReference type="Proteomes" id="UP000541444">
    <property type="component" value="Unassembled WGS sequence"/>
</dbReference>
<evidence type="ECO:0000256" key="11">
    <source>
        <dbReference type="ARBA" id="ARBA00023157"/>
    </source>
</evidence>
<feature type="binding site" evidence="13">
    <location>
        <position position="1082"/>
    </location>
    <ligand>
        <name>ATP</name>
        <dbReference type="ChEBI" id="CHEBI:30616"/>
    </ligand>
</feature>
<keyword evidence="7" id="KW-0418">Kinase</keyword>
<feature type="domain" description="Protein kinase" evidence="16">
    <location>
        <begin position="1053"/>
        <end position="1326"/>
    </location>
</feature>
<dbReference type="PROSITE" id="PS00107">
    <property type="entry name" value="PROTEIN_KINASE_ATP"/>
    <property type="match status" value="2"/>
</dbReference>
<dbReference type="CDD" id="cd00054">
    <property type="entry name" value="EGF_CA"/>
    <property type="match status" value="1"/>
</dbReference>
<dbReference type="PROSITE" id="PS50011">
    <property type="entry name" value="PROTEIN_KINASE_DOM"/>
    <property type="match status" value="2"/>
</dbReference>
<evidence type="ECO:0000256" key="2">
    <source>
        <dbReference type="ARBA" id="ARBA00022527"/>
    </source>
</evidence>
<protein>
    <recommendedName>
        <fullName evidence="16">Protein kinase domain-containing protein</fullName>
    </recommendedName>
</protein>
<dbReference type="InterPro" id="IPR045274">
    <property type="entry name" value="WAK-like"/>
</dbReference>
<evidence type="ECO:0000256" key="8">
    <source>
        <dbReference type="ARBA" id="ARBA00022840"/>
    </source>
</evidence>
<name>A0A7J7NR78_9MAGN</name>
<keyword evidence="3" id="KW-0808">Transferase</keyword>
<evidence type="ECO:0000256" key="3">
    <source>
        <dbReference type="ARBA" id="ARBA00022679"/>
    </source>
</evidence>
<evidence type="ECO:0000256" key="9">
    <source>
        <dbReference type="ARBA" id="ARBA00022989"/>
    </source>
</evidence>
<dbReference type="GO" id="GO:0005509">
    <property type="term" value="F:calcium ion binding"/>
    <property type="evidence" value="ECO:0007669"/>
    <property type="project" value="InterPro"/>
</dbReference>
<comment type="subcellular location">
    <subcellularLocation>
        <location evidence="1">Membrane</location>
        <topology evidence="1">Single-pass type I membrane protein</topology>
    </subcellularLocation>
</comment>
<dbReference type="PANTHER" id="PTHR27005">
    <property type="entry name" value="WALL-ASSOCIATED RECEPTOR KINASE-LIKE 21"/>
    <property type="match status" value="1"/>
</dbReference>
<keyword evidence="10 14" id="KW-0472">Membrane</keyword>
<keyword evidence="12" id="KW-0325">Glycoprotein</keyword>
<dbReference type="SUPFAM" id="SSF56112">
    <property type="entry name" value="Protein kinase-like (PK-like)"/>
    <property type="match status" value="2"/>
</dbReference>
<evidence type="ECO:0000256" key="6">
    <source>
        <dbReference type="ARBA" id="ARBA00022741"/>
    </source>
</evidence>
<dbReference type="Gene3D" id="3.30.200.20">
    <property type="entry name" value="Phosphorylase Kinase, domain 1"/>
    <property type="match status" value="2"/>
</dbReference>
<proteinExistence type="predicted"/>
<dbReference type="SMART" id="SM00220">
    <property type="entry name" value="S_TKc"/>
    <property type="match status" value="2"/>
</dbReference>
<dbReference type="GO" id="GO:0004674">
    <property type="term" value="F:protein serine/threonine kinase activity"/>
    <property type="evidence" value="ECO:0007669"/>
    <property type="project" value="UniProtKB-KW"/>
</dbReference>
<dbReference type="GO" id="GO:0005524">
    <property type="term" value="F:ATP binding"/>
    <property type="evidence" value="ECO:0007669"/>
    <property type="project" value="UniProtKB-UniRule"/>
</dbReference>
<dbReference type="PROSITE" id="PS00108">
    <property type="entry name" value="PROTEIN_KINASE_ST"/>
    <property type="match status" value="2"/>
</dbReference>
<evidence type="ECO:0000256" key="4">
    <source>
        <dbReference type="ARBA" id="ARBA00022692"/>
    </source>
</evidence>
<dbReference type="GO" id="GO:0005886">
    <property type="term" value="C:plasma membrane"/>
    <property type="evidence" value="ECO:0007669"/>
    <property type="project" value="TreeGrafter"/>
</dbReference>
<evidence type="ECO:0000256" key="5">
    <source>
        <dbReference type="ARBA" id="ARBA00022729"/>
    </source>
</evidence>
<dbReference type="Pfam" id="PF00069">
    <property type="entry name" value="Pkinase"/>
    <property type="match status" value="2"/>
</dbReference>
<dbReference type="GO" id="GO:0030247">
    <property type="term" value="F:polysaccharide binding"/>
    <property type="evidence" value="ECO:0007669"/>
    <property type="project" value="InterPro"/>
</dbReference>
<accession>A0A7J7NR78</accession>
<feature type="transmembrane region" description="Helical" evidence="14">
    <location>
        <begin position="977"/>
        <end position="999"/>
    </location>
</feature>
<evidence type="ECO:0000313" key="17">
    <source>
        <dbReference type="EMBL" id="KAF6169686.1"/>
    </source>
</evidence>
<dbReference type="InterPro" id="IPR025287">
    <property type="entry name" value="WAK_GUB"/>
</dbReference>
<keyword evidence="9 14" id="KW-1133">Transmembrane helix</keyword>
<reference evidence="17 18" key="1">
    <citation type="journal article" date="2020" name="IScience">
        <title>Genome Sequencing of the Endangered Kingdonia uniflora (Circaeasteraceae, Ranunculales) Reveals Potential Mechanisms of Evolutionary Specialization.</title>
        <authorList>
            <person name="Sun Y."/>
            <person name="Deng T."/>
            <person name="Zhang A."/>
            <person name="Moore M.J."/>
            <person name="Landis J.B."/>
            <person name="Lin N."/>
            <person name="Zhang H."/>
            <person name="Zhang X."/>
            <person name="Huang J."/>
            <person name="Zhang X."/>
            <person name="Sun H."/>
            <person name="Wang H."/>
        </authorList>
    </citation>
    <scope>NUCLEOTIDE SEQUENCE [LARGE SCALE GENOMIC DNA]</scope>
    <source>
        <strain evidence="17">TB1705</strain>
        <tissue evidence="17">Leaf</tissue>
    </source>
</reference>
<dbReference type="CDD" id="cd14066">
    <property type="entry name" value="STKc_IRAK"/>
    <property type="match status" value="2"/>
</dbReference>
<dbReference type="OrthoDB" id="4062651at2759"/>
<evidence type="ECO:0000256" key="1">
    <source>
        <dbReference type="ARBA" id="ARBA00004479"/>
    </source>
</evidence>
<keyword evidence="5 15" id="KW-0732">Signal</keyword>